<evidence type="ECO:0000256" key="1">
    <source>
        <dbReference type="SAM" id="MobiDB-lite"/>
    </source>
</evidence>
<dbReference type="EMBL" id="CAJPIN010001802">
    <property type="protein sequence ID" value="CAG2054858.1"/>
    <property type="molecule type" value="Genomic_DNA"/>
</dbReference>
<feature type="compositionally biased region" description="Low complexity" evidence="1">
    <location>
        <begin position="268"/>
        <end position="279"/>
    </location>
</feature>
<evidence type="ECO:0000313" key="3">
    <source>
        <dbReference type="Proteomes" id="UP001153148"/>
    </source>
</evidence>
<feature type="region of interest" description="Disordered" evidence="1">
    <location>
        <begin position="328"/>
        <end position="388"/>
    </location>
</feature>
<proteinExistence type="predicted"/>
<feature type="region of interest" description="Disordered" evidence="1">
    <location>
        <begin position="258"/>
        <end position="282"/>
    </location>
</feature>
<organism evidence="2 3">
    <name type="scientific">Timema podura</name>
    <name type="common">Walking stick</name>
    <dbReference type="NCBI Taxonomy" id="61482"/>
    <lineage>
        <taxon>Eukaryota</taxon>
        <taxon>Metazoa</taxon>
        <taxon>Ecdysozoa</taxon>
        <taxon>Arthropoda</taxon>
        <taxon>Hexapoda</taxon>
        <taxon>Insecta</taxon>
        <taxon>Pterygota</taxon>
        <taxon>Neoptera</taxon>
        <taxon>Polyneoptera</taxon>
        <taxon>Phasmatodea</taxon>
        <taxon>Timematodea</taxon>
        <taxon>Timematoidea</taxon>
        <taxon>Timematidae</taxon>
        <taxon>Timema</taxon>
    </lineage>
</organism>
<gene>
    <name evidence="2" type="ORF">TPAB3V08_LOCUS1875</name>
</gene>
<dbReference type="Proteomes" id="UP001153148">
    <property type="component" value="Unassembled WGS sequence"/>
</dbReference>
<reference evidence="2" key="1">
    <citation type="submission" date="2021-03" db="EMBL/GenBank/DDBJ databases">
        <authorList>
            <person name="Tran Van P."/>
        </authorList>
    </citation>
    <scope>NUCLEOTIDE SEQUENCE</scope>
</reference>
<feature type="compositionally biased region" description="Polar residues" evidence="1">
    <location>
        <begin position="351"/>
        <end position="385"/>
    </location>
</feature>
<protein>
    <submittedName>
        <fullName evidence="2">Uncharacterized protein</fullName>
    </submittedName>
</protein>
<name>A0ABN7NNY0_TIMPD</name>
<comment type="caution">
    <text evidence="2">The sequence shown here is derived from an EMBL/GenBank/DDBJ whole genome shotgun (WGS) entry which is preliminary data.</text>
</comment>
<evidence type="ECO:0000313" key="2">
    <source>
        <dbReference type="EMBL" id="CAG2054858.1"/>
    </source>
</evidence>
<sequence length="550" mass="62051">MFPHNNNNKIHGLSSSQLATTILPDAQMDGDFYPLPCNLFQSNHPLTVRNLTGNAPRQHWVTKGRLSNPVVTGLFRRGQHSSIMNRALPLNELSQAYLENDLHRIIDLANKQSRSVRSSQDNGNAKSRLDGCYYLAVLHQVLFDTLINITTVLSQEVPGAETVWADRQGGSRFSHAPSPRWGSTPAQPTLLKERFGNSQLRESKDLKERFGNSQLRELRSIRPLQFLQRKISQVLSPTVVSVASFSPQASSTRMVHGPYAPVSGGPPDKSTLVLSTSSSSDEDDSHILGYRAFSAACERSVSVVSKRLGELCKRNHLQDVRRKLQDTFVKSHSKDPPVSYSCFSHSKDPPVSSQRCNHTNPQQTTATQTKPSECHKSTSPSSQETLPEHLPLSETILDPLEYLKKAFGDAPMNFNCSRTVKNRSKEATVSTYESDMSQLLDTHVYPSTSWEHGSLQPRDRDWYSPAPRELFQRESRVYQEPEERRMPCASYPYQIDRSDFPCKNLQSHQESRHKYWRINPIGCSQQHAEFVNLSQGYNRSSTLREFGCAP</sequence>
<keyword evidence="3" id="KW-1185">Reference proteome</keyword>
<accession>A0ABN7NNY0</accession>
<feature type="region of interest" description="Disordered" evidence="1">
    <location>
        <begin position="169"/>
        <end position="188"/>
    </location>
</feature>